<evidence type="ECO:0000256" key="1">
    <source>
        <dbReference type="SAM" id="SignalP"/>
    </source>
</evidence>
<evidence type="ECO:0000313" key="2">
    <source>
        <dbReference type="EMBL" id="NJC39925.1"/>
    </source>
</evidence>
<comment type="caution">
    <text evidence="2">The sequence shown here is derived from an EMBL/GenBank/DDBJ whole genome shotgun (WGS) entry which is preliminary data.</text>
</comment>
<protein>
    <recommendedName>
        <fullName evidence="4">Lipoprotein</fullName>
    </recommendedName>
</protein>
<dbReference type="AlphaFoldDB" id="A0A7X5YK29"/>
<evidence type="ECO:0008006" key="4">
    <source>
        <dbReference type="Google" id="ProtNLM"/>
    </source>
</evidence>
<name>A0A7X5YK29_9CAUL</name>
<keyword evidence="1" id="KW-0732">Signal</keyword>
<accession>A0A7X5YK29</accession>
<sequence length="213" mass="22535">MSDHRSIPFLPIVCAGAILAACSPQATHTPPAPRVTPAALARPTAPQDFAPTDGAFILGEVDDRQALAAFLRVYAAEARAPQLKAVVARTVDGGPAHPRITLVYLADSGWCGSGGCNLLVLEPDSEGLKQLSRTTVSHAPVRVLTTRTNGMPDLSVRVRGDYYPGEGPKFVVLPFDGDSYAMNPTIPPAQLLRGPIDGEIAITEEQVATAFRQ</sequence>
<feature type="chain" id="PRO_5031239566" description="Lipoprotein" evidence="1">
    <location>
        <begin position="21"/>
        <end position="213"/>
    </location>
</feature>
<reference evidence="2 3" key="1">
    <citation type="submission" date="2020-03" db="EMBL/GenBank/DDBJ databases">
        <title>Genomic Encyclopedia of Type Strains, Phase IV (KMG-IV): sequencing the most valuable type-strain genomes for metagenomic binning, comparative biology and taxonomic classification.</title>
        <authorList>
            <person name="Goeker M."/>
        </authorList>
    </citation>
    <scope>NUCLEOTIDE SEQUENCE [LARGE SCALE GENOMIC DNA]</scope>
    <source>
        <strain evidence="2 3">DSM 4736</strain>
    </source>
</reference>
<keyword evidence="3" id="KW-1185">Reference proteome</keyword>
<gene>
    <name evidence="2" type="ORF">GGQ87_000183</name>
</gene>
<dbReference type="EMBL" id="JAATJM010000001">
    <property type="protein sequence ID" value="NJC39925.1"/>
    <property type="molecule type" value="Genomic_DNA"/>
</dbReference>
<feature type="signal peptide" evidence="1">
    <location>
        <begin position="1"/>
        <end position="20"/>
    </location>
</feature>
<dbReference type="RefSeq" id="WP_168044855.1">
    <property type="nucleotide sequence ID" value="NZ_JAATJM010000001.1"/>
</dbReference>
<proteinExistence type="predicted"/>
<evidence type="ECO:0000313" key="3">
    <source>
        <dbReference type="Proteomes" id="UP000587415"/>
    </source>
</evidence>
<dbReference type="PROSITE" id="PS51257">
    <property type="entry name" value="PROKAR_LIPOPROTEIN"/>
    <property type="match status" value="1"/>
</dbReference>
<dbReference type="Proteomes" id="UP000587415">
    <property type="component" value="Unassembled WGS sequence"/>
</dbReference>
<organism evidence="2 3">
    <name type="scientific">Brevundimonas alba</name>
    <dbReference type="NCBI Taxonomy" id="74314"/>
    <lineage>
        <taxon>Bacteria</taxon>
        <taxon>Pseudomonadati</taxon>
        <taxon>Pseudomonadota</taxon>
        <taxon>Alphaproteobacteria</taxon>
        <taxon>Caulobacterales</taxon>
        <taxon>Caulobacteraceae</taxon>
        <taxon>Brevundimonas</taxon>
    </lineage>
</organism>